<dbReference type="PANTHER" id="PTHR12960:SF0">
    <property type="entry name" value="MRNA EXPORT FACTOR GLE1"/>
    <property type="match status" value="1"/>
</dbReference>
<protein>
    <recommendedName>
        <fullName evidence="10">mRNA export factor GLE1</fullName>
    </recommendedName>
    <alternativeName>
        <fullName evidence="12">GLE1 RNA export mediator</fullName>
    </alternativeName>
    <alternativeName>
        <fullName evidence="11">Nucleoporin GLE1</fullName>
    </alternativeName>
</protein>
<dbReference type="GO" id="GO:0005737">
    <property type="term" value="C:cytoplasm"/>
    <property type="evidence" value="ECO:0007669"/>
    <property type="project" value="TreeGrafter"/>
</dbReference>
<evidence type="ECO:0000256" key="10">
    <source>
        <dbReference type="ARBA" id="ARBA00026227"/>
    </source>
</evidence>
<feature type="coiled-coil region" evidence="13">
    <location>
        <begin position="151"/>
        <end position="178"/>
    </location>
</feature>
<keyword evidence="8" id="KW-0539">Nucleus</keyword>
<dbReference type="InterPro" id="IPR012476">
    <property type="entry name" value="GLE1"/>
</dbReference>
<keyword evidence="4" id="KW-0509">mRNA transport</keyword>
<keyword evidence="5" id="KW-0653">Protein transport</keyword>
<dbReference type="PANTHER" id="PTHR12960">
    <property type="entry name" value="GLE-1-RELATED"/>
    <property type="match status" value="1"/>
</dbReference>
<dbReference type="Proteomes" id="UP001152799">
    <property type="component" value="Chromosome 2"/>
</dbReference>
<keyword evidence="13" id="KW-0175">Coiled coil</keyword>
<keyword evidence="6" id="KW-0811">Translocation</keyword>
<proteinExistence type="inferred from homology"/>
<dbReference type="OrthoDB" id="420884at2759"/>
<dbReference type="GO" id="GO:0044614">
    <property type="term" value="C:nuclear pore cytoplasmic filaments"/>
    <property type="evidence" value="ECO:0007669"/>
    <property type="project" value="TreeGrafter"/>
</dbReference>
<evidence type="ECO:0000313" key="15">
    <source>
        <dbReference type="EMBL" id="CAG9764980.1"/>
    </source>
</evidence>
<evidence type="ECO:0000256" key="13">
    <source>
        <dbReference type="SAM" id="Coils"/>
    </source>
</evidence>
<dbReference type="InterPro" id="IPR038506">
    <property type="entry name" value="GLE1-like_sf"/>
</dbReference>
<sequence>MDEEKMKRAVLKKFRKVINDITVGPNSFEKLEISKQSPPQKSSPKVAQNNLKSSPHTERGIPSRQFLKFLDLERQWEVGSALNERMNRFKQFSVDLEQQQQKSWQETQQSFIADMERQEMYILEANQQYDLKQSSQHAKLAQLTQNAVQRMSQRQELLKEKERQRQILSEKIEKIKTNQQKFSNEFQQILAFLKTCSDSAELKTCKDLDITLLKTLPAEIEGVLEKCRADNISSITDKDVQKSDEVVSKIIDFKQKFRAAIEYINKKKEEAEIVIENKQTAEANPVSSEQRPTLSLLSNNEKIPDKCIATNDFHAYIDLINFHEEYKKSFSEIENDPALKNFQFQCKKAIRMPVNSLSATTSEHIIDKYSKLYSLLTGQPVTVSEGNKDINAARHPQGIRFCMDLLAKAFVQQGDLIISNNPESAFCYTSVMLSLWNDFPDFGKLSLAYFYELCPYLVPLYFAQQAGESDEEFYKKLGYQYSDGKIEEQDKFIKRMRGIMKLYFALMIAKPKRGQNGSPFNLKHGWKWLASLLRLEPQINIDQQIDITATALRVFLETVGFEMEARYGKMFQKLLIIIIQAFLPKCKDKCTGAAVTRLETLLGNYLQDRKFEKPNGYSEYADW</sequence>
<comment type="function">
    <text evidence="9">Required for the export of mRNAs containing poly(A) tails from the nucleus into the cytoplasm. May be involved in the terminal step of the mRNA transport through the nuclear pore complex (NPC).</text>
</comment>
<dbReference type="AlphaFoldDB" id="A0A9N9QNA7"/>
<evidence type="ECO:0000256" key="4">
    <source>
        <dbReference type="ARBA" id="ARBA00022816"/>
    </source>
</evidence>
<comment type="similarity">
    <text evidence="2">Belongs to the GLE1 family.</text>
</comment>
<gene>
    <name evidence="15" type="ORF">CEUTPL_LOCUS5599</name>
</gene>
<dbReference type="GO" id="GO:0016973">
    <property type="term" value="P:poly(A)+ mRNA export from nucleus"/>
    <property type="evidence" value="ECO:0007669"/>
    <property type="project" value="InterPro"/>
</dbReference>
<evidence type="ECO:0000256" key="5">
    <source>
        <dbReference type="ARBA" id="ARBA00022927"/>
    </source>
</evidence>
<dbReference type="GO" id="GO:0015031">
    <property type="term" value="P:protein transport"/>
    <property type="evidence" value="ECO:0007669"/>
    <property type="project" value="UniProtKB-KW"/>
</dbReference>
<evidence type="ECO:0000256" key="2">
    <source>
        <dbReference type="ARBA" id="ARBA00011056"/>
    </source>
</evidence>
<dbReference type="Pfam" id="PF07817">
    <property type="entry name" value="GLE1"/>
    <property type="match status" value="1"/>
</dbReference>
<evidence type="ECO:0000256" key="12">
    <source>
        <dbReference type="ARBA" id="ARBA00030897"/>
    </source>
</evidence>
<evidence type="ECO:0000256" key="9">
    <source>
        <dbReference type="ARBA" id="ARBA00024680"/>
    </source>
</evidence>
<evidence type="ECO:0000256" key="6">
    <source>
        <dbReference type="ARBA" id="ARBA00023010"/>
    </source>
</evidence>
<comment type="subcellular location">
    <subcellularLocation>
        <location evidence="1">Nucleus</location>
        <location evidence="1">Nuclear pore complex</location>
    </subcellularLocation>
</comment>
<feature type="region of interest" description="Disordered" evidence="14">
    <location>
        <begin position="28"/>
        <end position="60"/>
    </location>
</feature>
<dbReference type="EMBL" id="OU892278">
    <property type="protein sequence ID" value="CAG9764980.1"/>
    <property type="molecule type" value="Genomic_DNA"/>
</dbReference>
<feature type="compositionally biased region" description="Low complexity" evidence="14">
    <location>
        <begin position="34"/>
        <end position="45"/>
    </location>
</feature>
<dbReference type="GO" id="GO:0005543">
    <property type="term" value="F:phospholipid binding"/>
    <property type="evidence" value="ECO:0007669"/>
    <property type="project" value="TreeGrafter"/>
</dbReference>
<evidence type="ECO:0000256" key="1">
    <source>
        <dbReference type="ARBA" id="ARBA00004567"/>
    </source>
</evidence>
<evidence type="ECO:0000256" key="8">
    <source>
        <dbReference type="ARBA" id="ARBA00023242"/>
    </source>
</evidence>
<evidence type="ECO:0000313" key="16">
    <source>
        <dbReference type="Proteomes" id="UP001152799"/>
    </source>
</evidence>
<keyword evidence="16" id="KW-1185">Reference proteome</keyword>
<dbReference type="Gene3D" id="1.25.40.510">
    <property type="entry name" value="GLE1-like"/>
    <property type="match status" value="1"/>
</dbReference>
<dbReference type="GO" id="GO:0031369">
    <property type="term" value="F:translation initiation factor binding"/>
    <property type="evidence" value="ECO:0007669"/>
    <property type="project" value="TreeGrafter"/>
</dbReference>
<evidence type="ECO:0000256" key="7">
    <source>
        <dbReference type="ARBA" id="ARBA00023132"/>
    </source>
</evidence>
<keyword evidence="7" id="KW-0906">Nuclear pore complex</keyword>
<evidence type="ECO:0000256" key="3">
    <source>
        <dbReference type="ARBA" id="ARBA00022448"/>
    </source>
</evidence>
<reference evidence="15" key="1">
    <citation type="submission" date="2022-01" db="EMBL/GenBank/DDBJ databases">
        <authorList>
            <person name="King R."/>
        </authorList>
    </citation>
    <scope>NUCLEOTIDE SEQUENCE</scope>
</reference>
<name>A0A9N9QNA7_9CUCU</name>
<dbReference type="GO" id="GO:0000822">
    <property type="term" value="F:inositol hexakisphosphate binding"/>
    <property type="evidence" value="ECO:0007669"/>
    <property type="project" value="TreeGrafter"/>
</dbReference>
<evidence type="ECO:0000256" key="11">
    <source>
        <dbReference type="ARBA" id="ARBA00029983"/>
    </source>
</evidence>
<organism evidence="15 16">
    <name type="scientific">Ceutorhynchus assimilis</name>
    <name type="common">cabbage seed weevil</name>
    <dbReference type="NCBI Taxonomy" id="467358"/>
    <lineage>
        <taxon>Eukaryota</taxon>
        <taxon>Metazoa</taxon>
        <taxon>Ecdysozoa</taxon>
        <taxon>Arthropoda</taxon>
        <taxon>Hexapoda</taxon>
        <taxon>Insecta</taxon>
        <taxon>Pterygota</taxon>
        <taxon>Neoptera</taxon>
        <taxon>Endopterygota</taxon>
        <taxon>Coleoptera</taxon>
        <taxon>Polyphaga</taxon>
        <taxon>Cucujiformia</taxon>
        <taxon>Curculionidae</taxon>
        <taxon>Ceutorhynchinae</taxon>
        <taxon>Ceutorhynchus</taxon>
    </lineage>
</organism>
<evidence type="ECO:0000256" key="14">
    <source>
        <dbReference type="SAM" id="MobiDB-lite"/>
    </source>
</evidence>
<keyword evidence="3" id="KW-0813">Transport</keyword>
<accession>A0A9N9QNA7</accession>